<name>A0A0C1E3Q5_9NEIS</name>
<reference evidence="1 2" key="1">
    <citation type="submission" date="2014-12" db="EMBL/GenBank/DDBJ databases">
        <title>Genome sequence of Morococcus cerebrosus.</title>
        <authorList>
            <person name="Shin S.-K."/>
            <person name="Yi H."/>
        </authorList>
    </citation>
    <scope>NUCLEOTIDE SEQUENCE [LARGE SCALE GENOMIC DNA]</scope>
    <source>
        <strain evidence="1 2">CIP 81.93</strain>
    </source>
</reference>
<protein>
    <submittedName>
        <fullName evidence="1">Uncharacterized protein</fullName>
    </submittedName>
</protein>
<accession>A0A0C1E3Q5</accession>
<gene>
    <name evidence="1" type="ORF">MCC93_20800</name>
</gene>
<evidence type="ECO:0000313" key="1">
    <source>
        <dbReference type="EMBL" id="KIC06484.1"/>
    </source>
</evidence>
<dbReference type="Proteomes" id="UP000031390">
    <property type="component" value="Unassembled WGS sequence"/>
</dbReference>
<comment type="caution">
    <text evidence="1">The sequence shown here is derived from an EMBL/GenBank/DDBJ whole genome shotgun (WGS) entry which is preliminary data.</text>
</comment>
<evidence type="ECO:0000313" key="2">
    <source>
        <dbReference type="Proteomes" id="UP000031390"/>
    </source>
</evidence>
<sequence length="46" mass="5369">MKPDIADVGRCRKGRLKCLAIRGRSPRYKVCWQHKCRSVDSVHEND</sequence>
<proteinExistence type="predicted"/>
<dbReference type="AlphaFoldDB" id="A0A0C1E3Q5"/>
<dbReference type="EMBL" id="JUFZ01000101">
    <property type="protein sequence ID" value="KIC06484.1"/>
    <property type="molecule type" value="Genomic_DNA"/>
</dbReference>
<organism evidence="1 2">
    <name type="scientific">Morococcus cerebrosus</name>
    <dbReference type="NCBI Taxonomy" id="1056807"/>
    <lineage>
        <taxon>Bacteria</taxon>
        <taxon>Pseudomonadati</taxon>
        <taxon>Pseudomonadota</taxon>
        <taxon>Betaproteobacteria</taxon>
        <taxon>Neisseriales</taxon>
        <taxon>Neisseriaceae</taxon>
        <taxon>Morococcus</taxon>
    </lineage>
</organism>